<keyword evidence="14" id="KW-1185">Reference proteome</keyword>
<dbReference type="Gene3D" id="3.60.140.10">
    <property type="entry name" value="CNF1/YfiH-like putative cysteine hydrolases"/>
    <property type="match status" value="1"/>
</dbReference>
<comment type="similarity">
    <text evidence="3">Belongs to the purine nucleoside phosphorylase YfiH/LACC1 family.</text>
</comment>
<evidence type="ECO:0000313" key="14">
    <source>
        <dbReference type="Proteomes" id="UP000029046"/>
    </source>
</evidence>
<reference evidence="13 14" key="1">
    <citation type="submission" date="2014-03" db="EMBL/GenBank/DDBJ databases">
        <title>Genomics of Bifidobacteria.</title>
        <authorList>
            <person name="Ventura M."/>
            <person name="Milani C."/>
            <person name="Lugli G.A."/>
        </authorList>
    </citation>
    <scope>NUCLEOTIDE SEQUENCE [LARGE SCALE GENOMIC DNA]</scope>
    <source>
        <strain evidence="13 14">LMG 11586</strain>
    </source>
</reference>
<dbReference type="InterPro" id="IPR011324">
    <property type="entry name" value="Cytotoxic_necrot_fac-like_cat"/>
</dbReference>
<evidence type="ECO:0000256" key="2">
    <source>
        <dbReference type="ARBA" id="ARBA00003215"/>
    </source>
</evidence>
<keyword evidence="5" id="KW-0479">Metal-binding</keyword>
<evidence type="ECO:0000256" key="6">
    <source>
        <dbReference type="ARBA" id="ARBA00022801"/>
    </source>
</evidence>
<dbReference type="InterPro" id="IPR038371">
    <property type="entry name" value="Cu_polyphenol_OxRdtase_sf"/>
</dbReference>
<keyword evidence="8" id="KW-0186">Copper</keyword>
<keyword evidence="7" id="KW-0862">Zinc</keyword>
<dbReference type="EMBL" id="JGYX01000005">
    <property type="protein sequence ID" value="KFI60441.1"/>
    <property type="molecule type" value="Genomic_DNA"/>
</dbReference>
<dbReference type="eggNOG" id="COG1496">
    <property type="taxonomic scope" value="Bacteria"/>
</dbReference>
<dbReference type="PANTHER" id="PTHR30616">
    <property type="entry name" value="UNCHARACTERIZED PROTEIN YFIH"/>
    <property type="match status" value="1"/>
</dbReference>
<evidence type="ECO:0000256" key="10">
    <source>
        <dbReference type="ARBA" id="ARBA00048968"/>
    </source>
</evidence>
<dbReference type="GO" id="GO:0016787">
    <property type="term" value="F:hydrolase activity"/>
    <property type="evidence" value="ECO:0007669"/>
    <property type="project" value="UniProtKB-KW"/>
</dbReference>
<evidence type="ECO:0000256" key="8">
    <source>
        <dbReference type="ARBA" id="ARBA00023008"/>
    </source>
</evidence>
<comment type="function">
    <text evidence="2">Purine nucleoside enzyme that catalyzes the phosphorolysis of adenosine and inosine nucleosides, yielding D-ribose 1-phosphate and the respective free bases, adenine and hypoxanthine. Also catalyzes the phosphorolysis of S-methyl-5'-thioadenosine into adenine and S-methyl-5-thio-alpha-D-ribose 1-phosphate. Also has adenosine deaminase activity.</text>
</comment>
<keyword evidence="6" id="KW-0378">Hydrolase</keyword>
<organism evidence="13 14">
    <name type="scientific">Bifidobacterium pullorum subsp. gallinarum</name>
    <dbReference type="NCBI Taxonomy" id="78344"/>
    <lineage>
        <taxon>Bacteria</taxon>
        <taxon>Bacillati</taxon>
        <taxon>Actinomycetota</taxon>
        <taxon>Actinomycetes</taxon>
        <taxon>Bifidobacteriales</taxon>
        <taxon>Bifidobacteriaceae</taxon>
        <taxon>Bifidobacterium</taxon>
    </lineage>
</organism>
<sequence>MNTADTTDGILDSNAISPTDKNGRPIPVTIPVMLAPGVRVVYTTRLGGVSQGDAAGLNLGGKNGDDPKHVAANRAALADEIDARLSLVSQIHSGTAIDMDDTYAPNHDYGFDATGGALPDGGEPEPTVIEADAQVTTRRGVALGVFAADCLPVLLADAEAGVIGVAHCGRRGLQQGVIGETVRMMTGKGASIERMVATLGPCICGDCYEVGESIAAEFDARFPGTATTTRFGGPGIDIAAAALQELAAAGITDDRIVESRPRVAAATQYLSEDDELAALCRTDGEGEPELAARIDGVRHSLCTLENPLWYSHRRAALADKSGEGRMLALIVRE</sequence>
<dbReference type="InterPro" id="IPR003730">
    <property type="entry name" value="Cu_polyphenol_OxRdtase"/>
</dbReference>
<dbReference type="OrthoDB" id="4279at2"/>
<evidence type="ECO:0000256" key="11">
    <source>
        <dbReference type="ARBA" id="ARBA00049893"/>
    </source>
</evidence>
<evidence type="ECO:0000256" key="5">
    <source>
        <dbReference type="ARBA" id="ARBA00022723"/>
    </source>
</evidence>
<comment type="catalytic activity">
    <reaction evidence="10">
        <text>adenosine + phosphate = alpha-D-ribose 1-phosphate + adenine</text>
        <dbReference type="Rhea" id="RHEA:27642"/>
        <dbReference type="ChEBI" id="CHEBI:16335"/>
        <dbReference type="ChEBI" id="CHEBI:16708"/>
        <dbReference type="ChEBI" id="CHEBI:43474"/>
        <dbReference type="ChEBI" id="CHEBI:57720"/>
        <dbReference type="EC" id="2.4.2.1"/>
    </reaction>
    <physiologicalReaction direction="left-to-right" evidence="10">
        <dbReference type="Rhea" id="RHEA:27643"/>
    </physiologicalReaction>
</comment>
<comment type="caution">
    <text evidence="13">The sequence shown here is derived from an EMBL/GenBank/DDBJ whole genome shotgun (WGS) entry which is preliminary data.</text>
</comment>
<dbReference type="RefSeq" id="WP_033505326.1">
    <property type="nucleotide sequence ID" value="NZ_JGYX01000005.1"/>
</dbReference>
<dbReference type="PANTHER" id="PTHR30616:SF2">
    <property type="entry name" value="PURINE NUCLEOSIDE PHOSPHORYLASE LACC1"/>
    <property type="match status" value="1"/>
</dbReference>
<proteinExistence type="inferred from homology"/>
<evidence type="ECO:0000256" key="12">
    <source>
        <dbReference type="SAM" id="MobiDB-lite"/>
    </source>
</evidence>
<evidence type="ECO:0000256" key="3">
    <source>
        <dbReference type="ARBA" id="ARBA00007353"/>
    </source>
</evidence>
<comment type="catalytic activity">
    <reaction evidence="11">
        <text>S-methyl-5'-thioadenosine + phosphate = 5-(methylsulfanyl)-alpha-D-ribose 1-phosphate + adenine</text>
        <dbReference type="Rhea" id="RHEA:11852"/>
        <dbReference type="ChEBI" id="CHEBI:16708"/>
        <dbReference type="ChEBI" id="CHEBI:17509"/>
        <dbReference type="ChEBI" id="CHEBI:43474"/>
        <dbReference type="ChEBI" id="CHEBI:58533"/>
        <dbReference type="EC" id="2.4.2.28"/>
    </reaction>
    <physiologicalReaction direction="left-to-right" evidence="11">
        <dbReference type="Rhea" id="RHEA:11853"/>
    </physiologicalReaction>
</comment>
<feature type="region of interest" description="Disordered" evidence="12">
    <location>
        <begin position="1"/>
        <end position="25"/>
    </location>
</feature>
<dbReference type="AlphaFoldDB" id="A0A087ANU1"/>
<name>A0A087ANU1_9BIFI</name>
<evidence type="ECO:0008006" key="15">
    <source>
        <dbReference type="Google" id="ProtNLM"/>
    </source>
</evidence>
<dbReference type="SUPFAM" id="SSF64438">
    <property type="entry name" value="CNF1/YfiH-like putative cysteine hydrolases"/>
    <property type="match status" value="1"/>
</dbReference>
<dbReference type="CDD" id="cd16833">
    <property type="entry name" value="YfiH"/>
    <property type="match status" value="1"/>
</dbReference>
<evidence type="ECO:0000256" key="7">
    <source>
        <dbReference type="ARBA" id="ARBA00022833"/>
    </source>
</evidence>
<dbReference type="Proteomes" id="UP000029046">
    <property type="component" value="Unassembled WGS sequence"/>
</dbReference>
<accession>A0A087ANU1</accession>
<dbReference type="Pfam" id="PF02578">
    <property type="entry name" value="Cu-oxidase_4"/>
    <property type="match status" value="1"/>
</dbReference>
<dbReference type="GO" id="GO:0017061">
    <property type="term" value="F:S-methyl-5-thioadenosine phosphorylase activity"/>
    <property type="evidence" value="ECO:0007669"/>
    <property type="project" value="UniProtKB-EC"/>
</dbReference>
<comment type="catalytic activity">
    <reaction evidence="1">
        <text>inosine + phosphate = alpha-D-ribose 1-phosphate + hypoxanthine</text>
        <dbReference type="Rhea" id="RHEA:27646"/>
        <dbReference type="ChEBI" id="CHEBI:17368"/>
        <dbReference type="ChEBI" id="CHEBI:17596"/>
        <dbReference type="ChEBI" id="CHEBI:43474"/>
        <dbReference type="ChEBI" id="CHEBI:57720"/>
        <dbReference type="EC" id="2.4.2.1"/>
    </reaction>
    <physiologicalReaction direction="left-to-right" evidence="1">
        <dbReference type="Rhea" id="RHEA:27647"/>
    </physiologicalReaction>
</comment>
<evidence type="ECO:0000256" key="9">
    <source>
        <dbReference type="ARBA" id="ARBA00047989"/>
    </source>
</evidence>
<evidence type="ECO:0000256" key="1">
    <source>
        <dbReference type="ARBA" id="ARBA00000553"/>
    </source>
</evidence>
<evidence type="ECO:0000313" key="13">
    <source>
        <dbReference type="EMBL" id="KFI60441.1"/>
    </source>
</evidence>
<gene>
    <name evidence="13" type="ORF">BIGA_1032</name>
</gene>
<dbReference type="GO" id="GO:0005507">
    <property type="term" value="F:copper ion binding"/>
    <property type="evidence" value="ECO:0007669"/>
    <property type="project" value="TreeGrafter"/>
</dbReference>
<protein>
    <recommendedName>
        <fullName evidence="15">Laccase domain-containing protein</fullName>
    </recommendedName>
</protein>
<keyword evidence="4" id="KW-0808">Transferase</keyword>
<evidence type="ECO:0000256" key="4">
    <source>
        <dbReference type="ARBA" id="ARBA00022679"/>
    </source>
</evidence>
<comment type="catalytic activity">
    <reaction evidence="9">
        <text>adenosine + H2O + H(+) = inosine + NH4(+)</text>
        <dbReference type="Rhea" id="RHEA:24408"/>
        <dbReference type="ChEBI" id="CHEBI:15377"/>
        <dbReference type="ChEBI" id="CHEBI:15378"/>
        <dbReference type="ChEBI" id="CHEBI:16335"/>
        <dbReference type="ChEBI" id="CHEBI:17596"/>
        <dbReference type="ChEBI" id="CHEBI:28938"/>
        <dbReference type="EC" id="3.5.4.4"/>
    </reaction>
    <physiologicalReaction direction="left-to-right" evidence="9">
        <dbReference type="Rhea" id="RHEA:24409"/>
    </physiologicalReaction>
</comment>